<sequence>MAPVPVMVRMDIAYDGSFTYGFQKQESLMSVQGTVEGALKAVCGSYIPVVGASRTDRGVHALHNVVSFVLRDDVLYERVVRRLPVMMPEWLTIRNCVRESANFSARFSTVKKTYAYVFIKEGGWTPFLARYAYRLEYPVKTDAMNEAAHALLGTHDFKGFGNIDPSRPHRDTTCTLTATDVVETDKAVIFMVSGDHFLYHMVRRMAYFVLKAGQGKIGVEMWNNAFAGPDVPYTRQVMAAGGLYLVAVDYA</sequence>
<evidence type="ECO:0000256" key="6">
    <source>
        <dbReference type="PIRSR" id="PIRSR001430-2"/>
    </source>
</evidence>
<dbReference type="Gene3D" id="3.30.70.580">
    <property type="entry name" value="Pseudouridine synthase I, catalytic domain, N-terminal subdomain"/>
    <property type="match status" value="1"/>
</dbReference>
<keyword evidence="10" id="KW-1185">Reference proteome</keyword>
<reference evidence="9 10" key="1">
    <citation type="submission" date="2018-09" db="EMBL/GenBank/DDBJ databases">
        <title>Discovery and Ecogenomic Context for Candidatus Cryosericales, a Global Caldiserica Order Active in Thawing Permafrost.</title>
        <authorList>
            <person name="Martinez M.A."/>
            <person name="Woodcroft B.J."/>
            <person name="Ignacio Espinoza J.C."/>
            <person name="Zayed A."/>
            <person name="Singleton C.M."/>
            <person name="Boyd J."/>
            <person name="Li Y.-F."/>
            <person name="Purvine S."/>
            <person name="Maughan H."/>
            <person name="Hodgkins S.B."/>
            <person name="Anderson D."/>
            <person name="Sederholm M."/>
            <person name="Temperton B."/>
            <person name="Saleska S.R."/>
            <person name="Tyson G.W."/>
            <person name="Rich V.I."/>
        </authorList>
    </citation>
    <scope>NUCLEOTIDE SEQUENCE [LARGE SCALE GENOMIC DNA]</scope>
    <source>
        <strain evidence="9 10">SMC6</strain>
    </source>
</reference>
<dbReference type="GO" id="GO:0003723">
    <property type="term" value="F:RNA binding"/>
    <property type="evidence" value="ECO:0007669"/>
    <property type="project" value="InterPro"/>
</dbReference>
<gene>
    <name evidence="4 9" type="primary">truA</name>
    <name evidence="9" type="ORF">SMC6_04465</name>
</gene>
<dbReference type="RefSeq" id="WP_119175584.1">
    <property type="nucleotide sequence ID" value="NZ_QXIT01000081.1"/>
</dbReference>
<dbReference type="Gene3D" id="3.30.70.660">
    <property type="entry name" value="Pseudouridine synthase I, catalytic domain, C-terminal subdomain"/>
    <property type="match status" value="1"/>
</dbReference>
<organism evidence="9 10">
    <name type="scientific">Candidatus Cryosericum odellii</name>
    <dbReference type="NCBI Taxonomy" id="2290917"/>
    <lineage>
        <taxon>Bacteria</taxon>
        <taxon>Pseudomonadati</taxon>
        <taxon>Caldisericota/Cryosericota group</taxon>
        <taxon>Candidatus Cryosericota</taxon>
        <taxon>Candidatus Cryosericia</taxon>
        <taxon>Candidatus Cryosericales</taxon>
        <taxon>Candidatus Cryosericaceae</taxon>
        <taxon>Candidatus Cryosericum</taxon>
    </lineage>
</organism>
<name>A0A398D0B7_9BACT</name>
<dbReference type="InterPro" id="IPR001406">
    <property type="entry name" value="PsdUridine_synth_TruA"/>
</dbReference>
<evidence type="ECO:0000256" key="1">
    <source>
        <dbReference type="ARBA" id="ARBA00009375"/>
    </source>
</evidence>
<keyword evidence="3 4" id="KW-0413">Isomerase</keyword>
<dbReference type="HAMAP" id="MF_00171">
    <property type="entry name" value="TruA"/>
    <property type="match status" value="1"/>
</dbReference>
<dbReference type="InterPro" id="IPR020094">
    <property type="entry name" value="TruA/RsuA/RluB/E/F_N"/>
</dbReference>
<dbReference type="EMBL" id="QXIT01000081">
    <property type="protein sequence ID" value="RIE08263.1"/>
    <property type="molecule type" value="Genomic_DNA"/>
</dbReference>
<dbReference type="GO" id="GO:0031119">
    <property type="term" value="P:tRNA pseudouridine synthesis"/>
    <property type="evidence" value="ECO:0007669"/>
    <property type="project" value="UniProtKB-UniRule"/>
</dbReference>
<dbReference type="InterPro" id="IPR020103">
    <property type="entry name" value="PsdUridine_synth_cat_dom_sf"/>
</dbReference>
<feature type="binding site" evidence="4 6">
    <location>
        <position position="114"/>
    </location>
    <ligand>
        <name>substrate</name>
    </ligand>
</feature>
<evidence type="ECO:0000256" key="5">
    <source>
        <dbReference type="PIRSR" id="PIRSR001430-1"/>
    </source>
</evidence>
<evidence type="ECO:0000256" key="2">
    <source>
        <dbReference type="ARBA" id="ARBA00022694"/>
    </source>
</evidence>
<evidence type="ECO:0000256" key="3">
    <source>
        <dbReference type="ARBA" id="ARBA00023235"/>
    </source>
</evidence>
<dbReference type="Pfam" id="PF01416">
    <property type="entry name" value="PseudoU_synth_1"/>
    <property type="match status" value="1"/>
</dbReference>
<accession>A0A398D0B7</accession>
<keyword evidence="2 4" id="KW-0819">tRNA processing</keyword>
<feature type="active site" description="Nucleophile" evidence="4 5">
    <location>
        <position position="56"/>
    </location>
</feature>
<comment type="caution">
    <text evidence="9">The sequence shown here is derived from an EMBL/GenBank/DDBJ whole genome shotgun (WGS) entry which is preliminary data.</text>
</comment>
<dbReference type="PANTHER" id="PTHR11142">
    <property type="entry name" value="PSEUDOURIDYLATE SYNTHASE"/>
    <property type="match status" value="1"/>
</dbReference>
<comment type="similarity">
    <text evidence="1 4 7">Belongs to the tRNA pseudouridine synthase TruA family.</text>
</comment>
<dbReference type="InterPro" id="IPR020095">
    <property type="entry name" value="PsdUridine_synth_TruA_C"/>
</dbReference>
<dbReference type="GO" id="GO:0160147">
    <property type="term" value="F:tRNA pseudouridine(38-40) synthase activity"/>
    <property type="evidence" value="ECO:0007669"/>
    <property type="project" value="UniProtKB-EC"/>
</dbReference>
<dbReference type="PIRSF" id="PIRSF001430">
    <property type="entry name" value="tRNA_psdUrid_synth"/>
    <property type="match status" value="1"/>
</dbReference>
<dbReference type="EC" id="5.4.99.12" evidence="4"/>
<dbReference type="SUPFAM" id="SSF55120">
    <property type="entry name" value="Pseudouridine synthase"/>
    <property type="match status" value="1"/>
</dbReference>
<evidence type="ECO:0000259" key="8">
    <source>
        <dbReference type="Pfam" id="PF01416"/>
    </source>
</evidence>
<evidence type="ECO:0000256" key="7">
    <source>
        <dbReference type="RuleBase" id="RU003792"/>
    </source>
</evidence>
<evidence type="ECO:0000313" key="9">
    <source>
        <dbReference type="EMBL" id="RIE08263.1"/>
    </source>
</evidence>
<dbReference type="Proteomes" id="UP000266260">
    <property type="component" value="Unassembled WGS sequence"/>
</dbReference>
<feature type="domain" description="Pseudouridine synthase I TruA alpha/beta" evidence="8">
    <location>
        <begin position="147"/>
        <end position="250"/>
    </location>
</feature>
<comment type="function">
    <text evidence="4">Formation of pseudouridine at positions 38, 39 and 40 in the anticodon stem and loop of transfer RNAs.</text>
</comment>
<comment type="subunit">
    <text evidence="4">Homodimer.</text>
</comment>
<comment type="catalytic activity">
    <reaction evidence="4 7">
        <text>uridine(38/39/40) in tRNA = pseudouridine(38/39/40) in tRNA</text>
        <dbReference type="Rhea" id="RHEA:22376"/>
        <dbReference type="Rhea" id="RHEA-COMP:10085"/>
        <dbReference type="Rhea" id="RHEA-COMP:10087"/>
        <dbReference type="ChEBI" id="CHEBI:65314"/>
        <dbReference type="ChEBI" id="CHEBI:65315"/>
        <dbReference type="EC" id="5.4.99.12"/>
    </reaction>
</comment>
<comment type="caution">
    <text evidence="4">Lacks conserved residue(s) required for the propagation of feature annotation.</text>
</comment>
<evidence type="ECO:0000256" key="4">
    <source>
        <dbReference type="HAMAP-Rule" id="MF_00171"/>
    </source>
</evidence>
<dbReference type="PANTHER" id="PTHR11142:SF0">
    <property type="entry name" value="TRNA PSEUDOURIDINE SYNTHASE-LIKE 1"/>
    <property type="match status" value="1"/>
</dbReference>
<proteinExistence type="inferred from homology"/>
<evidence type="ECO:0000313" key="10">
    <source>
        <dbReference type="Proteomes" id="UP000266260"/>
    </source>
</evidence>
<dbReference type="AlphaFoldDB" id="A0A398D0B7"/>
<protein>
    <recommendedName>
        <fullName evidence="4">tRNA pseudouridine synthase A</fullName>
        <ecNumber evidence="4">5.4.99.12</ecNumber>
    </recommendedName>
    <alternativeName>
        <fullName evidence="4">tRNA pseudouridine(38-40) synthase</fullName>
    </alternativeName>
    <alternativeName>
        <fullName evidence="4">tRNA pseudouridylate synthase I</fullName>
    </alternativeName>
    <alternativeName>
        <fullName evidence="4">tRNA-uridine isomerase I</fullName>
    </alternativeName>
</protein>
<dbReference type="InterPro" id="IPR020097">
    <property type="entry name" value="PsdUridine_synth_TruA_a/b_dom"/>
</dbReference>
<dbReference type="NCBIfam" id="TIGR00071">
    <property type="entry name" value="hisT_truA"/>
    <property type="match status" value="1"/>
</dbReference>